<feature type="compositionally biased region" description="Basic and acidic residues" evidence="5">
    <location>
        <begin position="999"/>
        <end position="1010"/>
    </location>
</feature>
<dbReference type="GO" id="GO:0051660">
    <property type="term" value="P:establishment of centrosome localization"/>
    <property type="evidence" value="ECO:0007669"/>
    <property type="project" value="TreeGrafter"/>
</dbReference>
<dbReference type="GO" id="GO:0005938">
    <property type="term" value="C:cell cortex"/>
    <property type="evidence" value="ECO:0007669"/>
    <property type="project" value="TreeGrafter"/>
</dbReference>
<dbReference type="PANTHER" id="PTHR16484">
    <property type="entry name" value="PARTITIONING DEFECTIVE 3 RELATED"/>
    <property type="match status" value="1"/>
</dbReference>
<feature type="region of interest" description="Disordered" evidence="5">
    <location>
        <begin position="662"/>
        <end position="688"/>
    </location>
</feature>
<dbReference type="GO" id="GO:0051301">
    <property type="term" value="P:cell division"/>
    <property type="evidence" value="ECO:0007669"/>
    <property type="project" value="UniProtKB-KW"/>
</dbReference>
<feature type="region of interest" description="Disordered" evidence="5">
    <location>
        <begin position="1603"/>
        <end position="1627"/>
    </location>
</feature>
<feature type="region of interest" description="Disordered" evidence="5">
    <location>
        <begin position="702"/>
        <end position="871"/>
    </location>
</feature>
<evidence type="ECO:0000256" key="4">
    <source>
        <dbReference type="ARBA" id="ARBA00023306"/>
    </source>
</evidence>
<dbReference type="InterPro" id="IPR036034">
    <property type="entry name" value="PDZ_sf"/>
</dbReference>
<dbReference type="GO" id="GO:0035091">
    <property type="term" value="F:phosphatidylinositol binding"/>
    <property type="evidence" value="ECO:0007669"/>
    <property type="project" value="TreeGrafter"/>
</dbReference>
<dbReference type="SMART" id="SM00228">
    <property type="entry name" value="PDZ"/>
    <property type="match status" value="2"/>
</dbReference>
<feature type="compositionally biased region" description="Low complexity" evidence="5">
    <location>
        <begin position="723"/>
        <end position="748"/>
    </location>
</feature>
<sequence>MKVTVCFDDVKVVVPCGNGSILIRELAEMALLRFQKSTSSLLHTKCCIDQNITSCTGSQTKSPEKRKQVNYNLEQQQQQHSQIISKGLDQSNDDSHLKSDNRKNVSWKLNIDSDYEVDSLTLARDGGILDWDDRVADVLDDRELLIVNFRKKTSLASSSVAPITVTIPKELKDSSFDHPKRLQSDFSSSSNINDSSLNQVKFNYPFSNIDNDKFERNQMISSSMNKHITTIPICSFLCNQTSLNISSLTPSSSSSSLTSCSPSMTGRIICDTGVTYVQLPYPQCQEQQTFPILSSIASIETSLPSYSQPPKPPHRHPVLSMLSERICSEGESCDCFLLRKNDISSKQAILTNDNEFRMNLTNHCGLEYELYSTQTPAGFRPPTNTSSIITKPTFNTKQTSVSITSPLVHRLNRPAPAVPPALHHQYHHCGTSSLLQTSLSLPPLAQPSIVNATEKINRSLVMNNLQQMNLSKLKTITNNNDVHNENYKENNINLNRNQYHISGQIHVNQSDGNVTSYHDASSLNASNLPGSYLSQSVIDQSDYVNIPQSKLNNDQISPNNNNSLTLTTNALPTYMILPSSVSSLNDYLLPIPNSLPTSILNKTDISIITNINNDDLLMDTSFLSTVPEEDYDIGDITSSNKTTPQQSPCKRVYLMKPLNNNLLESNQNNQNNTEGIHDIVHHSSPKSLSPVTILQTAQSLHNKETELNSNSSGQIHSDENVELQPLSPSSSPLLSSSKLSQISLSQSQEISDSYCARPNRKPKRYRNSRAPAPPTPTTTIMTTVTNSPTTSLPLSPSMNQSVIEPPPPPRRSMRNNPDTPHTSDSDMDDPDYKNLGKSRQIHQVSDKSSSSPNSMNKEEELKDDNPNCTSRINHLYQNRKQYHSNDLNKSMTSIQTTIAPSHLEQNQNITCICSYCNEIKQNDQIQQSNYNKSIIRKPTPPKRSPKTALTSLNTSSQSEERENHKVQMNSIQNSNQLANVMDPISGEVGVICNHKIGDDCDNEDSKEKAHTTMTTTGSGSHSSHEGSEQNEEKQYPMYDSNNNSNNNIKQSDLIMPNNIGQDNGAIACCVCNSLHQIDAEDEILHMTELLSKRRESEARRQLLLAEMEVGIERDDRLRAAANAMALAVSPMTSDIACNIDKSGLSSVSNCIHYNYCVRHHHHHHDHQQQIHSNNVYNVQQHIALNPPHLHSIDHRNMDNELIPPITCCCTSDCIREEDKLITLRKSSSGLGFSLTTKLIPKSISNTTINESLFAVYVKNILPDGSAIKDGQLRVGDRLIQIDNLDVIGKSQAQIVAILRIKPVGSIVNLLVRRQVHICQLHTQDCLTCQLLNSTITSSSSSSSSSTYQSPDVLNTRNLKCCDLTLPHGKLPSNYSWIDTRKCSSPPLQMTLYYDGLTNLERVFHPNYPLYPDVILLRLHIPLIPINEENIDNPKNCLNSSNNTTNSNSPLTTTSLRQMRLGVSVRESNSSRASKLNELSQNTIKLRTNEDRMNQITSFTDSYIADSIYGGVIVKCIIEGGAAHKDGRLQIGDELLEINGVVLVNANNPLSLLRSVLRKLSNTTVNDNKNCDDDNNMITTSTSVTDRTTTTTTTTAYTSTVTTDTTTITTSTTTPSPTKTNDQNTTSKSTFDKVDSMEMLDIIQPLVVDLLIARLTRHRRSASGHTLASNSEFSSETSTSSTVLTVTPKFLPPVNNKTSQESSYTSQEQSTDHHHGNHQHHQHRHHHRHHRNLSQLQQKCYCSNPLTTLSSLSSSPSSITTNPTESESHVTTININDIQNMNNNDDKNNETPRIKSEIHSVKVEQEDNVIDDDIITTKTTLGGDCAPLK</sequence>
<dbReference type="GO" id="GO:0005912">
    <property type="term" value="C:adherens junction"/>
    <property type="evidence" value="ECO:0007669"/>
    <property type="project" value="TreeGrafter"/>
</dbReference>
<feature type="compositionally biased region" description="Basic residues" evidence="5">
    <location>
        <begin position="1714"/>
        <end position="1731"/>
    </location>
</feature>
<reference evidence="7" key="1">
    <citation type="journal article" date="2012" name="PLoS Negl. Trop. Dis.">
        <title>A systematically improved high quality genome and transcriptome of the human blood fluke Schistosoma mansoni.</title>
        <authorList>
            <person name="Protasio A.V."/>
            <person name="Tsai I.J."/>
            <person name="Babbage A."/>
            <person name="Nichol S."/>
            <person name="Hunt M."/>
            <person name="Aslett M.A."/>
            <person name="De Silva N."/>
            <person name="Velarde G.S."/>
            <person name="Anderson T.J."/>
            <person name="Clark R.C."/>
            <person name="Davidson C."/>
            <person name="Dillon G.P."/>
            <person name="Holroyd N.E."/>
            <person name="LoVerde P.T."/>
            <person name="Lloyd C."/>
            <person name="McQuillan J."/>
            <person name="Oliveira G."/>
            <person name="Otto T.D."/>
            <person name="Parker-Manuel S.J."/>
            <person name="Quail M.A."/>
            <person name="Wilson R.A."/>
            <person name="Zerlotini A."/>
            <person name="Dunne D.W."/>
            <person name="Berriman M."/>
        </authorList>
    </citation>
    <scope>NUCLEOTIDE SEQUENCE [LARGE SCALE GENOMIC DNA]</scope>
    <source>
        <strain evidence="7">Puerto Rican</strain>
    </source>
</reference>
<feature type="domain" description="PDZ" evidence="6">
    <location>
        <begin position="1482"/>
        <end position="1567"/>
    </location>
</feature>
<keyword evidence="4" id="KW-0131">Cell cycle</keyword>
<dbReference type="Gene3D" id="2.30.42.10">
    <property type="match status" value="2"/>
</dbReference>
<evidence type="ECO:0000256" key="2">
    <source>
        <dbReference type="ARBA" id="ARBA00022618"/>
    </source>
</evidence>
<evidence type="ECO:0000256" key="1">
    <source>
        <dbReference type="ARBA" id="ARBA00005358"/>
    </source>
</evidence>
<dbReference type="SUPFAM" id="SSF50156">
    <property type="entry name" value="PDZ domain-like"/>
    <property type="match status" value="2"/>
</dbReference>
<dbReference type="Proteomes" id="UP000008854">
    <property type="component" value="Unassembled WGS sequence"/>
</dbReference>
<feature type="compositionally biased region" description="Low complexity" evidence="5">
    <location>
        <begin position="662"/>
        <end position="672"/>
    </location>
</feature>
<evidence type="ECO:0000313" key="8">
    <source>
        <dbReference type="WBParaSite" id="Smp_332270.1"/>
    </source>
</evidence>
<evidence type="ECO:0000259" key="6">
    <source>
        <dbReference type="PROSITE" id="PS50106"/>
    </source>
</evidence>
<feature type="compositionally biased region" description="Low complexity" evidence="5">
    <location>
        <begin position="1697"/>
        <end position="1708"/>
    </location>
</feature>
<dbReference type="InParanoid" id="A0A5K4F7K8"/>
<dbReference type="PROSITE" id="PS50106">
    <property type="entry name" value="PDZ"/>
    <property type="match status" value="2"/>
</dbReference>
<dbReference type="Pfam" id="PF12053">
    <property type="entry name" value="Par3_HAL_N_term"/>
    <property type="match status" value="2"/>
</dbReference>
<feature type="region of interest" description="Disordered" evidence="5">
    <location>
        <begin position="999"/>
        <end position="1050"/>
    </location>
</feature>
<feature type="compositionally biased region" description="Low complexity" evidence="5">
    <location>
        <begin position="1603"/>
        <end position="1619"/>
    </location>
</feature>
<dbReference type="GO" id="GO:0000226">
    <property type="term" value="P:microtubule cytoskeleton organization"/>
    <property type="evidence" value="ECO:0007669"/>
    <property type="project" value="TreeGrafter"/>
</dbReference>
<dbReference type="GO" id="GO:0043296">
    <property type="term" value="C:apical junction complex"/>
    <property type="evidence" value="ECO:0007669"/>
    <property type="project" value="TreeGrafter"/>
</dbReference>
<dbReference type="WBParaSite" id="Smp_332270.1">
    <property type="protein sequence ID" value="Smp_332270.1"/>
    <property type="gene ID" value="Smp_332270"/>
</dbReference>
<dbReference type="GO" id="GO:0030010">
    <property type="term" value="P:establishment of cell polarity"/>
    <property type="evidence" value="ECO:0007669"/>
    <property type="project" value="TreeGrafter"/>
</dbReference>
<dbReference type="InterPro" id="IPR001478">
    <property type="entry name" value="PDZ"/>
</dbReference>
<keyword evidence="3" id="KW-0677">Repeat</keyword>
<feature type="compositionally biased region" description="Polar residues" evidence="5">
    <location>
        <begin position="948"/>
        <end position="957"/>
    </location>
</feature>
<accession>A0A5K4F7K8</accession>
<comment type="similarity">
    <text evidence="1">Belongs to the PAR3 family.</text>
</comment>
<dbReference type="STRING" id="6183.A0A5K4F7K8"/>
<keyword evidence="2" id="KW-0132">Cell division</keyword>
<feature type="compositionally biased region" description="Basic and acidic residues" evidence="5">
    <location>
        <begin position="1022"/>
        <end position="1034"/>
    </location>
</feature>
<dbReference type="GO" id="GO:0008104">
    <property type="term" value="P:intracellular protein localization"/>
    <property type="evidence" value="ECO:0007669"/>
    <property type="project" value="TreeGrafter"/>
</dbReference>
<reference evidence="8" key="2">
    <citation type="submission" date="2019-11" db="UniProtKB">
        <authorList>
            <consortium name="WormBaseParasite"/>
        </authorList>
    </citation>
    <scope>IDENTIFICATION</scope>
    <source>
        <strain evidence="8">Puerto Rican</strain>
    </source>
</reference>
<dbReference type="CDD" id="cd00136">
    <property type="entry name" value="PDZ_canonical"/>
    <property type="match status" value="1"/>
</dbReference>
<dbReference type="AlphaFoldDB" id="A0A5K4F7K8"/>
<dbReference type="InterPro" id="IPR021922">
    <property type="entry name" value="Par3/HAL_N"/>
</dbReference>
<dbReference type="GO" id="GO:0045197">
    <property type="term" value="P:establishment or maintenance of epithelial cell apical/basal polarity"/>
    <property type="evidence" value="ECO:0007669"/>
    <property type="project" value="TreeGrafter"/>
</dbReference>
<keyword evidence="7" id="KW-1185">Reference proteome</keyword>
<dbReference type="PANTHER" id="PTHR16484:SF17">
    <property type="entry name" value="BAZOOKA, ISOFORM B"/>
    <property type="match status" value="1"/>
</dbReference>
<feature type="compositionally biased region" description="Low complexity" evidence="5">
    <location>
        <begin position="1011"/>
        <end position="1021"/>
    </location>
</feature>
<feature type="region of interest" description="Disordered" evidence="5">
    <location>
        <begin position="1661"/>
        <end position="1731"/>
    </location>
</feature>
<dbReference type="InterPro" id="IPR052213">
    <property type="entry name" value="PAR3"/>
</dbReference>
<feature type="compositionally biased region" description="Basic and acidic residues" evidence="5">
    <location>
        <begin position="856"/>
        <end position="865"/>
    </location>
</feature>
<dbReference type="GO" id="GO:0007155">
    <property type="term" value="P:cell adhesion"/>
    <property type="evidence" value="ECO:0007669"/>
    <property type="project" value="TreeGrafter"/>
</dbReference>
<dbReference type="Pfam" id="PF00595">
    <property type="entry name" value="PDZ"/>
    <property type="match status" value="2"/>
</dbReference>
<dbReference type="GO" id="GO:0016324">
    <property type="term" value="C:apical plasma membrane"/>
    <property type="evidence" value="ECO:0007669"/>
    <property type="project" value="TreeGrafter"/>
</dbReference>
<feature type="region of interest" description="Disordered" evidence="5">
    <location>
        <begin position="933"/>
        <end position="964"/>
    </location>
</feature>
<evidence type="ECO:0000313" key="7">
    <source>
        <dbReference type="Proteomes" id="UP000008854"/>
    </source>
</evidence>
<dbReference type="Gene3D" id="3.10.20.90">
    <property type="entry name" value="Phosphatidylinositol 3-kinase Catalytic Subunit, Chain A, domain 1"/>
    <property type="match status" value="1"/>
</dbReference>
<feature type="compositionally biased region" description="Low complexity" evidence="5">
    <location>
        <begin position="1668"/>
        <end position="1686"/>
    </location>
</feature>
<evidence type="ECO:0000256" key="5">
    <source>
        <dbReference type="SAM" id="MobiDB-lite"/>
    </source>
</evidence>
<name>A0A5K4F7K8_SCHMA</name>
<evidence type="ECO:0000256" key="3">
    <source>
        <dbReference type="ARBA" id="ARBA00022737"/>
    </source>
</evidence>
<proteinExistence type="inferred from homology"/>
<feature type="compositionally biased region" description="Low complexity" evidence="5">
    <location>
        <begin position="777"/>
        <end position="798"/>
    </location>
</feature>
<feature type="compositionally biased region" description="Basic residues" evidence="5">
    <location>
        <begin position="758"/>
        <end position="767"/>
    </location>
</feature>
<organism evidence="7 8">
    <name type="scientific">Schistosoma mansoni</name>
    <name type="common">Blood fluke</name>
    <dbReference type="NCBI Taxonomy" id="6183"/>
    <lineage>
        <taxon>Eukaryota</taxon>
        <taxon>Metazoa</taxon>
        <taxon>Spiralia</taxon>
        <taxon>Lophotrochozoa</taxon>
        <taxon>Platyhelminthes</taxon>
        <taxon>Trematoda</taxon>
        <taxon>Digenea</taxon>
        <taxon>Strigeidida</taxon>
        <taxon>Schistosomatoidea</taxon>
        <taxon>Schistosomatidae</taxon>
        <taxon>Schistosoma</taxon>
    </lineage>
</organism>
<feature type="domain" description="PDZ" evidence="6">
    <location>
        <begin position="1220"/>
        <end position="1299"/>
    </location>
</feature>
<protein>
    <submittedName>
        <fullName evidence="8">Par3_HAL_N_term domain-containing protein</fullName>
    </submittedName>
</protein>